<keyword evidence="5" id="KW-1185">Reference proteome</keyword>
<protein>
    <submittedName>
        <fullName evidence="4">T9SS type A sorting domain-containing protein</fullName>
    </submittedName>
</protein>
<name>A0ABV9N2W4_9FLAO</name>
<sequence length="117" mass="13012">MKIKLLLILSFLVFGFSSTFGSTSQSKISNTLEASYLQANRDFVISPNPATSFLNVYLPAGFENAKLTVFDVLGKVIYDVEMNSLKSSINISKWNSGVYLVKISTDKATQTKRFVKQ</sequence>
<gene>
    <name evidence="4" type="ORF">ACFO5O_03110</name>
</gene>
<dbReference type="NCBIfam" id="TIGR04183">
    <property type="entry name" value="Por_Secre_tail"/>
    <property type="match status" value="1"/>
</dbReference>
<feature type="domain" description="Secretion system C-terminal sorting" evidence="3">
    <location>
        <begin position="45"/>
        <end position="115"/>
    </location>
</feature>
<dbReference type="Proteomes" id="UP001595953">
    <property type="component" value="Unassembled WGS sequence"/>
</dbReference>
<keyword evidence="1 2" id="KW-0732">Signal</keyword>
<proteinExistence type="predicted"/>
<evidence type="ECO:0000259" key="3">
    <source>
        <dbReference type="Pfam" id="PF18962"/>
    </source>
</evidence>
<dbReference type="RefSeq" id="WP_387960864.1">
    <property type="nucleotide sequence ID" value="NZ_JBHSGP010000005.1"/>
</dbReference>
<feature type="chain" id="PRO_5047067811" evidence="2">
    <location>
        <begin position="22"/>
        <end position="117"/>
    </location>
</feature>
<evidence type="ECO:0000313" key="5">
    <source>
        <dbReference type="Proteomes" id="UP001595953"/>
    </source>
</evidence>
<organism evidence="4 5">
    <name type="scientific">Geojedonia litorea</name>
    <dbReference type="NCBI Taxonomy" id="1268269"/>
    <lineage>
        <taxon>Bacteria</taxon>
        <taxon>Pseudomonadati</taxon>
        <taxon>Bacteroidota</taxon>
        <taxon>Flavobacteriia</taxon>
        <taxon>Flavobacteriales</taxon>
        <taxon>Flavobacteriaceae</taxon>
        <taxon>Geojedonia</taxon>
    </lineage>
</organism>
<dbReference type="InterPro" id="IPR026444">
    <property type="entry name" value="Secre_tail"/>
</dbReference>
<evidence type="ECO:0000256" key="2">
    <source>
        <dbReference type="SAM" id="SignalP"/>
    </source>
</evidence>
<feature type="signal peptide" evidence="2">
    <location>
        <begin position="1"/>
        <end position="21"/>
    </location>
</feature>
<reference evidence="5" key="1">
    <citation type="journal article" date="2019" name="Int. J. Syst. Evol. Microbiol.">
        <title>The Global Catalogue of Microorganisms (GCM) 10K type strain sequencing project: providing services to taxonomists for standard genome sequencing and annotation.</title>
        <authorList>
            <consortium name="The Broad Institute Genomics Platform"/>
            <consortium name="The Broad Institute Genome Sequencing Center for Infectious Disease"/>
            <person name="Wu L."/>
            <person name="Ma J."/>
        </authorList>
    </citation>
    <scope>NUCLEOTIDE SEQUENCE [LARGE SCALE GENOMIC DNA]</scope>
    <source>
        <strain evidence="5">CCUG 63682</strain>
    </source>
</reference>
<dbReference type="EMBL" id="JBHSGP010000005">
    <property type="protein sequence ID" value="MFC4721298.1"/>
    <property type="molecule type" value="Genomic_DNA"/>
</dbReference>
<evidence type="ECO:0000256" key="1">
    <source>
        <dbReference type="ARBA" id="ARBA00022729"/>
    </source>
</evidence>
<accession>A0ABV9N2W4</accession>
<dbReference type="Pfam" id="PF18962">
    <property type="entry name" value="Por_Secre_tail"/>
    <property type="match status" value="1"/>
</dbReference>
<evidence type="ECO:0000313" key="4">
    <source>
        <dbReference type="EMBL" id="MFC4721298.1"/>
    </source>
</evidence>
<comment type="caution">
    <text evidence="4">The sequence shown here is derived from an EMBL/GenBank/DDBJ whole genome shotgun (WGS) entry which is preliminary data.</text>
</comment>